<accession>E1JTQ0</accession>
<sequence length="148" mass="15932">MTQFADIAARCDAIEACYEFMLAYAAQGIADDRESPSGSQLRELLSRAVDAAAGLSAAYAATVVALHLTPEQRYKDFLDVLDADTGKALAAMRLVLAQPRISSQLVDNLNASLHVRTLLTDVFLLDEVLPPHRTAQPAPPRPADRSVA</sequence>
<comment type="caution">
    <text evidence="1">The sequence shown here is derived from an EMBL/GenBank/DDBJ whole genome shotgun (WGS) entry which is preliminary data.</text>
</comment>
<evidence type="ECO:0000313" key="1">
    <source>
        <dbReference type="EMBL" id="EFL52179.1"/>
    </source>
</evidence>
<evidence type="ECO:0000313" key="2">
    <source>
        <dbReference type="Proteomes" id="UP000006250"/>
    </source>
</evidence>
<dbReference type="Proteomes" id="UP000006250">
    <property type="component" value="Unassembled WGS sequence"/>
</dbReference>
<dbReference type="eggNOG" id="ENOG50317Z3">
    <property type="taxonomic scope" value="Bacteria"/>
</dbReference>
<keyword evidence="2" id="KW-1185">Reference proteome</keyword>
<gene>
    <name evidence="1" type="ORF">DesfrDRAFT_0999</name>
</gene>
<proteinExistence type="predicted"/>
<dbReference type="RefSeq" id="WP_005991704.1">
    <property type="nucleotide sequence ID" value="NZ_AECZ01000005.1"/>
</dbReference>
<name>E1JTQ0_SOLFR</name>
<dbReference type="STRING" id="596151.DesfrDRAFT_0999"/>
<organism evidence="1 2">
    <name type="scientific">Solidesulfovibrio fructosivorans JJ]</name>
    <dbReference type="NCBI Taxonomy" id="596151"/>
    <lineage>
        <taxon>Bacteria</taxon>
        <taxon>Pseudomonadati</taxon>
        <taxon>Thermodesulfobacteriota</taxon>
        <taxon>Desulfovibrionia</taxon>
        <taxon>Desulfovibrionales</taxon>
        <taxon>Desulfovibrionaceae</taxon>
        <taxon>Solidesulfovibrio</taxon>
    </lineage>
</organism>
<dbReference type="EMBL" id="AECZ01000005">
    <property type="protein sequence ID" value="EFL52179.1"/>
    <property type="molecule type" value="Genomic_DNA"/>
</dbReference>
<reference evidence="1 2" key="1">
    <citation type="submission" date="2010-08" db="EMBL/GenBank/DDBJ databases">
        <title>The draft genome of Desulfovibrio fructosovorans JJ.</title>
        <authorList>
            <consortium name="US DOE Joint Genome Institute (JGI-PGF)"/>
            <person name="Lucas S."/>
            <person name="Copeland A."/>
            <person name="Lapidus A."/>
            <person name="Cheng J.-F."/>
            <person name="Bruce D."/>
            <person name="Goodwin L."/>
            <person name="Pitluck S."/>
            <person name="Land M.L."/>
            <person name="Hauser L."/>
            <person name="Chang Y.-J."/>
            <person name="Jeffries C."/>
            <person name="Wall J.D."/>
            <person name="Stahl D.A."/>
            <person name="Arkin A.P."/>
            <person name="Dehal P."/>
            <person name="Stolyar S.M."/>
            <person name="Hazen T.C."/>
            <person name="Woyke T.J."/>
        </authorList>
    </citation>
    <scope>NUCLEOTIDE SEQUENCE [LARGE SCALE GENOMIC DNA]</scope>
    <source>
        <strain evidence="1 2">JJ</strain>
    </source>
</reference>
<dbReference type="AlphaFoldDB" id="E1JTQ0"/>
<dbReference type="OrthoDB" id="5457273at2"/>
<protein>
    <submittedName>
        <fullName evidence="1">Uncharacterized protein</fullName>
    </submittedName>
</protein>